<dbReference type="PROSITE" id="PS51257">
    <property type="entry name" value="PROKAR_LIPOPROTEIN"/>
    <property type="match status" value="1"/>
</dbReference>
<dbReference type="RefSeq" id="WP_083989363.1">
    <property type="nucleotide sequence ID" value="NZ_CP016545.1"/>
</dbReference>
<evidence type="ECO:0000313" key="2">
    <source>
        <dbReference type="EMBL" id="ANU07990.1"/>
    </source>
</evidence>
<dbReference type="Proteomes" id="UP000092698">
    <property type="component" value="Chromosome"/>
</dbReference>
<organism evidence="2 3">
    <name type="scientific">Paraurantiacibacter namhicola</name>
    <dbReference type="NCBI Taxonomy" id="645517"/>
    <lineage>
        <taxon>Bacteria</taxon>
        <taxon>Pseudomonadati</taxon>
        <taxon>Pseudomonadota</taxon>
        <taxon>Alphaproteobacteria</taxon>
        <taxon>Sphingomonadales</taxon>
        <taxon>Erythrobacteraceae</taxon>
        <taxon>Paraurantiacibacter</taxon>
    </lineage>
</organism>
<evidence type="ECO:0000256" key="1">
    <source>
        <dbReference type="SAM" id="SignalP"/>
    </source>
</evidence>
<dbReference type="InterPro" id="IPR058248">
    <property type="entry name" value="Lxx211020-like"/>
</dbReference>
<sequence length="171" mass="17653">MKSTVLAGAMLAFSTLGLAACGGADAPAEEAANGPAGLEVSNARVVLPAVSGNPSAVYMEIENSSDRDVMLRAGTVEGVGNYVIHKMGTWDRQMSMDEVMQLPIRSGETVSFDPGEMHMMTDATPETVEAGSTVNVNLSFVGGAQMVVPAKVLAAGEDREAGADSTVMDDL</sequence>
<proteinExistence type="predicted"/>
<dbReference type="SUPFAM" id="SSF110087">
    <property type="entry name" value="DR1885-like metal-binding protein"/>
    <property type="match status" value="1"/>
</dbReference>
<dbReference type="STRING" id="645517.A6F65_01693"/>
<dbReference type="PANTHER" id="PTHR36302:SF1">
    <property type="entry name" value="COPPER CHAPERONE PCU(A)C"/>
    <property type="match status" value="1"/>
</dbReference>
<keyword evidence="1" id="KW-0732">Signal</keyword>
<dbReference type="KEGG" id="anh:A6F65_01693"/>
<dbReference type="Pfam" id="PF04314">
    <property type="entry name" value="PCuAC"/>
    <property type="match status" value="1"/>
</dbReference>
<protein>
    <recommendedName>
        <fullName evidence="4">Copper chaperone PCu(A)C</fullName>
    </recommendedName>
</protein>
<feature type="chain" id="PRO_5008884479" description="Copper chaperone PCu(A)C" evidence="1">
    <location>
        <begin position="20"/>
        <end position="171"/>
    </location>
</feature>
<evidence type="ECO:0008006" key="4">
    <source>
        <dbReference type="Google" id="ProtNLM"/>
    </source>
</evidence>
<dbReference type="EMBL" id="CP016545">
    <property type="protein sequence ID" value="ANU07990.1"/>
    <property type="molecule type" value="Genomic_DNA"/>
</dbReference>
<evidence type="ECO:0000313" key="3">
    <source>
        <dbReference type="Proteomes" id="UP000092698"/>
    </source>
</evidence>
<dbReference type="InterPro" id="IPR036182">
    <property type="entry name" value="PCuAC_sf"/>
</dbReference>
<dbReference type="Gene3D" id="2.60.40.1890">
    <property type="entry name" value="PCu(A)C copper chaperone"/>
    <property type="match status" value="1"/>
</dbReference>
<dbReference type="PATRIC" id="fig|645517.4.peg.1680"/>
<dbReference type="PANTHER" id="PTHR36302">
    <property type="entry name" value="BLR7088 PROTEIN"/>
    <property type="match status" value="1"/>
</dbReference>
<dbReference type="OrthoDB" id="9796962at2"/>
<reference evidence="2 3" key="1">
    <citation type="submission" date="2016-07" db="EMBL/GenBank/DDBJ databases">
        <title>Complete genome sequence of Altererythrobacter namhicola JCM 16345T, containing esterase-encoding genes.</title>
        <authorList>
            <person name="Cheng H."/>
            <person name="Wu Y.-H."/>
            <person name="Jian S.-L."/>
            <person name="Huo Y.-Y."/>
            <person name="Wang C.-S."/>
            <person name="Xu X.-W."/>
        </authorList>
    </citation>
    <scope>NUCLEOTIDE SEQUENCE [LARGE SCALE GENOMIC DNA]</scope>
    <source>
        <strain evidence="2 3">JCM 16345</strain>
    </source>
</reference>
<dbReference type="AlphaFoldDB" id="A0A1C7D932"/>
<dbReference type="InterPro" id="IPR007410">
    <property type="entry name" value="LpqE-like"/>
</dbReference>
<accession>A0A1C7D932</accession>
<name>A0A1C7D932_9SPHN</name>
<keyword evidence="3" id="KW-1185">Reference proteome</keyword>
<gene>
    <name evidence="2" type="ORF">A6F65_01693</name>
</gene>
<feature type="signal peptide" evidence="1">
    <location>
        <begin position="1"/>
        <end position="19"/>
    </location>
</feature>